<dbReference type="Gene3D" id="1.10.1660.10">
    <property type="match status" value="1"/>
</dbReference>
<dbReference type="SMART" id="SM00422">
    <property type="entry name" value="HTH_MERR"/>
    <property type="match status" value="1"/>
</dbReference>
<dbReference type="GO" id="GO:0006355">
    <property type="term" value="P:regulation of DNA-templated transcription"/>
    <property type="evidence" value="ECO:0007669"/>
    <property type="project" value="InterPro"/>
</dbReference>
<proteinExistence type="predicted"/>
<evidence type="ECO:0000313" key="4">
    <source>
        <dbReference type="Proteomes" id="UP000238338"/>
    </source>
</evidence>
<dbReference type="InterPro" id="IPR009061">
    <property type="entry name" value="DNA-bd_dom_put_sf"/>
</dbReference>
<dbReference type="RefSeq" id="WP_105513947.1">
    <property type="nucleotide sequence ID" value="NZ_PVEP01000002.1"/>
</dbReference>
<reference evidence="3 4" key="1">
    <citation type="submission" date="2018-02" db="EMBL/GenBank/DDBJ databases">
        <title>Genomic Encyclopedia of Archaeal and Bacterial Type Strains, Phase II (KMG-II): from individual species to whole genera.</title>
        <authorList>
            <person name="Goeker M."/>
        </authorList>
    </citation>
    <scope>NUCLEOTIDE SEQUENCE [LARGE SCALE GENOMIC DNA]</scope>
    <source>
        <strain evidence="3 4">DSM 18921</strain>
    </source>
</reference>
<evidence type="ECO:0000313" key="3">
    <source>
        <dbReference type="EMBL" id="PQV57724.1"/>
    </source>
</evidence>
<dbReference type="CDD" id="cd04765">
    <property type="entry name" value="HTH_MlrA-like_sg2"/>
    <property type="match status" value="1"/>
</dbReference>
<dbReference type="EMBL" id="PVEP01000002">
    <property type="protein sequence ID" value="PQV57724.1"/>
    <property type="molecule type" value="Genomic_DNA"/>
</dbReference>
<protein>
    <submittedName>
        <fullName evidence="3">MerR-like DNA binding protein</fullName>
    </submittedName>
</protein>
<dbReference type="InterPro" id="IPR000551">
    <property type="entry name" value="MerR-type_HTH_dom"/>
</dbReference>
<dbReference type="Pfam" id="PF13411">
    <property type="entry name" value="MerR_1"/>
    <property type="match status" value="1"/>
</dbReference>
<dbReference type="SUPFAM" id="SSF46955">
    <property type="entry name" value="Putative DNA-binding domain"/>
    <property type="match status" value="1"/>
</dbReference>
<dbReference type="AlphaFoldDB" id="A0A2S8SAA0"/>
<sequence length="229" mass="25050">MEKSAEAFRTISEVSELLQTPAHVLRFWESRFSQVKPVKRAGGRRYYRPADLALLGGIKRLLHDDGMTIRGVQKVLREQGVRHVAALSPVDLDAEGDADQPAPMAVIEDTPAPEDSATIHSFPAAERPVEPAAEPTGDHWPESPPPDTAGPGDALLPDPDDSPEEEAAEAPQMHDTPATTGDMRPPAATLLRAMDALRARDKRDELTSVYRRLRELRERVASGDTTGRD</sequence>
<name>A0A2S8SAA0_9RHOB</name>
<comment type="caution">
    <text evidence="3">The sequence shown here is derived from an EMBL/GenBank/DDBJ whole genome shotgun (WGS) entry which is preliminary data.</text>
</comment>
<feature type="compositionally biased region" description="Acidic residues" evidence="1">
    <location>
        <begin position="158"/>
        <end position="168"/>
    </location>
</feature>
<dbReference type="Proteomes" id="UP000238338">
    <property type="component" value="Unassembled WGS sequence"/>
</dbReference>
<organism evidence="3 4">
    <name type="scientific">Albidovulum denitrificans</name>
    <dbReference type="NCBI Taxonomy" id="404881"/>
    <lineage>
        <taxon>Bacteria</taxon>
        <taxon>Pseudomonadati</taxon>
        <taxon>Pseudomonadota</taxon>
        <taxon>Alphaproteobacteria</taxon>
        <taxon>Rhodobacterales</taxon>
        <taxon>Paracoccaceae</taxon>
        <taxon>Albidovulum</taxon>
    </lineage>
</organism>
<gene>
    <name evidence="3" type="ORF">LX70_01531</name>
</gene>
<dbReference type="OrthoDB" id="9810140at2"/>
<accession>A0A2S8SAA0</accession>
<keyword evidence="4" id="KW-1185">Reference proteome</keyword>
<dbReference type="PROSITE" id="PS50937">
    <property type="entry name" value="HTH_MERR_2"/>
    <property type="match status" value="1"/>
</dbReference>
<evidence type="ECO:0000259" key="2">
    <source>
        <dbReference type="PROSITE" id="PS50937"/>
    </source>
</evidence>
<dbReference type="GO" id="GO:0003677">
    <property type="term" value="F:DNA binding"/>
    <property type="evidence" value="ECO:0007669"/>
    <property type="project" value="InterPro"/>
</dbReference>
<feature type="domain" description="HTH merR-type" evidence="2">
    <location>
        <begin position="10"/>
        <end position="78"/>
    </location>
</feature>
<feature type="region of interest" description="Disordered" evidence="1">
    <location>
        <begin position="128"/>
        <end position="188"/>
    </location>
</feature>
<evidence type="ECO:0000256" key="1">
    <source>
        <dbReference type="SAM" id="MobiDB-lite"/>
    </source>
</evidence>